<dbReference type="SUPFAM" id="SSF53383">
    <property type="entry name" value="PLP-dependent transferases"/>
    <property type="match status" value="1"/>
</dbReference>
<dbReference type="GO" id="GO:0003677">
    <property type="term" value="F:DNA binding"/>
    <property type="evidence" value="ECO:0007669"/>
    <property type="project" value="UniProtKB-KW"/>
</dbReference>
<evidence type="ECO:0000259" key="6">
    <source>
        <dbReference type="PROSITE" id="PS50949"/>
    </source>
</evidence>
<dbReference type="InterPro" id="IPR015421">
    <property type="entry name" value="PyrdxlP-dep_Trfase_major"/>
</dbReference>
<dbReference type="InterPro" id="IPR036388">
    <property type="entry name" value="WH-like_DNA-bd_sf"/>
</dbReference>
<dbReference type="EMBL" id="SSOD01000003">
    <property type="protein sequence ID" value="THF63525.1"/>
    <property type="molecule type" value="Genomic_DNA"/>
</dbReference>
<dbReference type="Pfam" id="PF00392">
    <property type="entry name" value="GntR"/>
    <property type="match status" value="1"/>
</dbReference>
<comment type="similarity">
    <text evidence="1">In the C-terminal section; belongs to the class-I pyridoxal-phosphate-dependent aminotransferase family.</text>
</comment>
<keyword evidence="5" id="KW-0804">Transcription</keyword>
<protein>
    <submittedName>
        <fullName evidence="7">PLP-dependent aminotransferase family protein</fullName>
    </submittedName>
</protein>
<organism evidence="7 8">
    <name type="scientific">Pseudothauera rhizosphaerae</name>
    <dbReference type="NCBI Taxonomy" id="2565932"/>
    <lineage>
        <taxon>Bacteria</taxon>
        <taxon>Pseudomonadati</taxon>
        <taxon>Pseudomonadota</taxon>
        <taxon>Betaproteobacteria</taxon>
        <taxon>Rhodocyclales</taxon>
        <taxon>Zoogloeaceae</taxon>
        <taxon>Pseudothauera</taxon>
    </lineage>
</organism>
<dbReference type="InterPro" id="IPR015422">
    <property type="entry name" value="PyrdxlP-dep_Trfase_small"/>
</dbReference>
<dbReference type="Gene3D" id="1.10.10.10">
    <property type="entry name" value="Winged helix-like DNA-binding domain superfamily/Winged helix DNA-binding domain"/>
    <property type="match status" value="1"/>
</dbReference>
<dbReference type="SMART" id="SM00345">
    <property type="entry name" value="HTH_GNTR"/>
    <property type="match status" value="1"/>
</dbReference>
<dbReference type="InterPro" id="IPR036390">
    <property type="entry name" value="WH_DNA-bd_sf"/>
</dbReference>
<proteinExistence type="inferred from homology"/>
<reference evidence="7 8" key="1">
    <citation type="submission" date="2019-04" db="EMBL/GenBank/DDBJ databases">
        <title>Azoarcus rhizosphaerae sp. nov. isolated from rhizosphere of Ficus religiosa.</title>
        <authorList>
            <person name="Lin S.-Y."/>
            <person name="Hameed A."/>
            <person name="Hsu Y.-H."/>
            <person name="Young C.-C."/>
        </authorList>
    </citation>
    <scope>NUCLEOTIDE SEQUENCE [LARGE SCALE GENOMIC DNA]</scope>
    <source>
        <strain evidence="7 8">CC-YHH848</strain>
    </source>
</reference>
<keyword evidence="3" id="KW-0805">Transcription regulation</keyword>
<dbReference type="Gene3D" id="3.90.1150.10">
    <property type="entry name" value="Aspartate Aminotransferase, domain 1"/>
    <property type="match status" value="1"/>
</dbReference>
<dbReference type="PROSITE" id="PS50949">
    <property type="entry name" value="HTH_GNTR"/>
    <property type="match status" value="1"/>
</dbReference>
<dbReference type="AlphaFoldDB" id="A0A4S4AWB1"/>
<dbReference type="InterPro" id="IPR004839">
    <property type="entry name" value="Aminotransferase_I/II_large"/>
</dbReference>
<dbReference type="CDD" id="cd07377">
    <property type="entry name" value="WHTH_GntR"/>
    <property type="match status" value="1"/>
</dbReference>
<evidence type="ECO:0000313" key="8">
    <source>
        <dbReference type="Proteomes" id="UP000307956"/>
    </source>
</evidence>
<dbReference type="InterPro" id="IPR015424">
    <property type="entry name" value="PyrdxlP-dep_Trfase"/>
</dbReference>
<evidence type="ECO:0000256" key="4">
    <source>
        <dbReference type="ARBA" id="ARBA00023125"/>
    </source>
</evidence>
<dbReference type="Proteomes" id="UP000307956">
    <property type="component" value="Unassembled WGS sequence"/>
</dbReference>
<dbReference type="PANTHER" id="PTHR46577">
    <property type="entry name" value="HTH-TYPE TRANSCRIPTIONAL REGULATORY PROTEIN GABR"/>
    <property type="match status" value="1"/>
</dbReference>
<keyword evidence="2" id="KW-0663">Pyridoxal phosphate</keyword>
<keyword evidence="7" id="KW-0032">Aminotransferase</keyword>
<evidence type="ECO:0000256" key="2">
    <source>
        <dbReference type="ARBA" id="ARBA00022898"/>
    </source>
</evidence>
<dbReference type="CDD" id="cd00609">
    <property type="entry name" value="AAT_like"/>
    <property type="match status" value="1"/>
</dbReference>
<dbReference type="GO" id="GO:0008483">
    <property type="term" value="F:transaminase activity"/>
    <property type="evidence" value="ECO:0007669"/>
    <property type="project" value="UniProtKB-KW"/>
</dbReference>
<sequence>MRVNKYIDAVTIATEAVGDGRPRYRVIAEALAQGILNGRIDAGSKLPPLRILADELSVTVGTINRAYTEIERQGLVTSRVGDGTYVLSPGERANEGEFENAPGGRPGVIDLSRNTHIPGEESALLGEALARLGGDRRRLAQLGEYLPDSGLSRHREAGAQWLGLSGREVAVDQVIVTNGAQHALLCAMMATLRKDDLIVSEHLTYPGLVAAARALGMRLSGLAIDAQGLLPEALEEACSQQRVHALYCTPTIHNPTTGTMDSQRRQAIADICLRHNLRIIEDDAHGVLVERHPPSLTQFAPTHTITISSLSKAVSAGLRVGFVAAPRSLIGRIASAVRTSCWMATPLAAEVGSGWILDGTAAALCEHQRTEIRRRKALVAAILASLEVRTDEDSYHYWIALPEPWRASELVSQLEERGVLVKAAEAFAVGRIGVPQCIRASISGADDEGLIQGIGQLVETIQEGPYRAID</sequence>
<gene>
    <name evidence="7" type="ORF">E6O51_05575</name>
</gene>
<dbReference type="PANTHER" id="PTHR46577:SF1">
    <property type="entry name" value="HTH-TYPE TRANSCRIPTIONAL REGULATORY PROTEIN GABR"/>
    <property type="match status" value="1"/>
</dbReference>
<accession>A0A4S4AWB1</accession>
<keyword evidence="8" id="KW-1185">Reference proteome</keyword>
<dbReference type="InterPro" id="IPR051446">
    <property type="entry name" value="HTH_trans_reg/aminotransferase"/>
</dbReference>
<dbReference type="InterPro" id="IPR000524">
    <property type="entry name" value="Tscrpt_reg_HTH_GntR"/>
</dbReference>
<keyword evidence="4" id="KW-0238">DNA-binding</keyword>
<name>A0A4S4AWB1_9RHOO</name>
<dbReference type="Pfam" id="PF00155">
    <property type="entry name" value="Aminotran_1_2"/>
    <property type="match status" value="1"/>
</dbReference>
<dbReference type="SUPFAM" id="SSF46785">
    <property type="entry name" value="Winged helix' DNA-binding domain"/>
    <property type="match status" value="1"/>
</dbReference>
<dbReference type="RefSeq" id="WP_136383976.1">
    <property type="nucleotide sequence ID" value="NZ_SSOD01000003.1"/>
</dbReference>
<comment type="caution">
    <text evidence="7">The sequence shown here is derived from an EMBL/GenBank/DDBJ whole genome shotgun (WGS) entry which is preliminary data.</text>
</comment>
<feature type="domain" description="HTH gntR-type" evidence="6">
    <location>
        <begin position="21"/>
        <end position="89"/>
    </location>
</feature>
<evidence type="ECO:0000313" key="7">
    <source>
        <dbReference type="EMBL" id="THF63525.1"/>
    </source>
</evidence>
<dbReference type="GO" id="GO:0030170">
    <property type="term" value="F:pyridoxal phosphate binding"/>
    <property type="evidence" value="ECO:0007669"/>
    <property type="project" value="InterPro"/>
</dbReference>
<evidence type="ECO:0000256" key="5">
    <source>
        <dbReference type="ARBA" id="ARBA00023163"/>
    </source>
</evidence>
<evidence type="ECO:0000256" key="3">
    <source>
        <dbReference type="ARBA" id="ARBA00023015"/>
    </source>
</evidence>
<evidence type="ECO:0000256" key="1">
    <source>
        <dbReference type="ARBA" id="ARBA00005384"/>
    </source>
</evidence>
<keyword evidence="7" id="KW-0808">Transferase</keyword>
<dbReference type="OrthoDB" id="9804020at2"/>
<dbReference type="GO" id="GO:0003700">
    <property type="term" value="F:DNA-binding transcription factor activity"/>
    <property type="evidence" value="ECO:0007669"/>
    <property type="project" value="InterPro"/>
</dbReference>
<dbReference type="Gene3D" id="3.40.640.10">
    <property type="entry name" value="Type I PLP-dependent aspartate aminotransferase-like (Major domain)"/>
    <property type="match status" value="1"/>
</dbReference>